<evidence type="ECO:0000256" key="1">
    <source>
        <dbReference type="SAM" id="MobiDB-lite"/>
    </source>
</evidence>
<dbReference type="Proteomes" id="UP000289738">
    <property type="component" value="Chromosome A04"/>
</dbReference>
<name>A0A445DE90_ARAHY</name>
<feature type="region of interest" description="Disordered" evidence="1">
    <location>
        <begin position="1"/>
        <end position="33"/>
    </location>
</feature>
<reference evidence="2 3" key="1">
    <citation type="submission" date="2019-01" db="EMBL/GenBank/DDBJ databases">
        <title>Sequencing of cultivated peanut Arachis hypogaea provides insights into genome evolution and oil improvement.</title>
        <authorList>
            <person name="Chen X."/>
        </authorList>
    </citation>
    <scope>NUCLEOTIDE SEQUENCE [LARGE SCALE GENOMIC DNA]</scope>
    <source>
        <strain evidence="3">cv. Fuhuasheng</strain>
        <tissue evidence="2">Leaves</tissue>
    </source>
</reference>
<evidence type="ECO:0000313" key="2">
    <source>
        <dbReference type="EMBL" id="RYR61473.1"/>
    </source>
</evidence>
<evidence type="ECO:0000313" key="3">
    <source>
        <dbReference type="Proteomes" id="UP000289738"/>
    </source>
</evidence>
<accession>A0A445DE90</accession>
<feature type="compositionally biased region" description="Basic residues" evidence="1">
    <location>
        <begin position="18"/>
        <end position="32"/>
    </location>
</feature>
<proteinExistence type="predicted"/>
<keyword evidence="3" id="KW-1185">Reference proteome</keyword>
<organism evidence="2 3">
    <name type="scientific">Arachis hypogaea</name>
    <name type="common">Peanut</name>
    <dbReference type="NCBI Taxonomy" id="3818"/>
    <lineage>
        <taxon>Eukaryota</taxon>
        <taxon>Viridiplantae</taxon>
        <taxon>Streptophyta</taxon>
        <taxon>Embryophyta</taxon>
        <taxon>Tracheophyta</taxon>
        <taxon>Spermatophyta</taxon>
        <taxon>Magnoliopsida</taxon>
        <taxon>eudicotyledons</taxon>
        <taxon>Gunneridae</taxon>
        <taxon>Pentapetalae</taxon>
        <taxon>rosids</taxon>
        <taxon>fabids</taxon>
        <taxon>Fabales</taxon>
        <taxon>Fabaceae</taxon>
        <taxon>Papilionoideae</taxon>
        <taxon>50 kb inversion clade</taxon>
        <taxon>dalbergioids sensu lato</taxon>
        <taxon>Dalbergieae</taxon>
        <taxon>Pterocarpus clade</taxon>
        <taxon>Arachis</taxon>
    </lineage>
</organism>
<dbReference type="EMBL" id="SDMP01000004">
    <property type="protein sequence ID" value="RYR61473.1"/>
    <property type="molecule type" value="Genomic_DNA"/>
</dbReference>
<sequence>MDGSDAATGDHSGNALRHGWHSVHHSQSRSRQTHWERYVGRRHGTEGQEAHGTSLRFFQLIAIGLFNQCDCEGNKLLTWSSSCVLRKRGESLLQNFSHFSCMLFNGSFIKIPSSYFLKAIGI</sequence>
<comment type="caution">
    <text evidence="2">The sequence shown here is derived from an EMBL/GenBank/DDBJ whole genome shotgun (WGS) entry which is preliminary data.</text>
</comment>
<gene>
    <name evidence="2" type="ORF">Ahy_A04g018652</name>
</gene>
<protein>
    <submittedName>
        <fullName evidence="2">Uncharacterized protein</fullName>
    </submittedName>
</protein>
<dbReference type="AlphaFoldDB" id="A0A445DE90"/>